<evidence type="ECO:0000313" key="1">
    <source>
        <dbReference type="EMBL" id="KAI3709769.1"/>
    </source>
</evidence>
<reference evidence="1 2" key="2">
    <citation type="journal article" date="2022" name="Mol. Ecol. Resour.">
        <title>The genomes of chicory, endive, great burdock and yacon provide insights into Asteraceae paleo-polyploidization history and plant inulin production.</title>
        <authorList>
            <person name="Fan W."/>
            <person name="Wang S."/>
            <person name="Wang H."/>
            <person name="Wang A."/>
            <person name="Jiang F."/>
            <person name="Liu H."/>
            <person name="Zhao H."/>
            <person name="Xu D."/>
            <person name="Zhang Y."/>
        </authorList>
    </citation>
    <scope>NUCLEOTIDE SEQUENCE [LARGE SCALE GENOMIC DNA]</scope>
    <source>
        <strain evidence="2">cv. Punajuju</strain>
        <tissue evidence="1">Leaves</tissue>
    </source>
</reference>
<gene>
    <name evidence="1" type="ORF">L2E82_39535</name>
</gene>
<protein>
    <submittedName>
        <fullName evidence="1">Uncharacterized protein</fullName>
    </submittedName>
</protein>
<comment type="caution">
    <text evidence="1">The sequence shown here is derived from an EMBL/GenBank/DDBJ whole genome shotgun (WGS) entry which is preliminary data.</text>
</comment>
<organism evidence="1 2">
    <name type="scientific">Cichorium intybus</name>
    <name type="common">Chicory</name>
    <dbReference type="NCBI Taxonomy" id="13427"/>
    <lineage>
        <taxon>Eukaryota</taxon>
        <taxon>Viridiplantae</taxon>
        <taxon>Streptophyta</taxon>
        <taxon>Embryophyta</taxon>
        <taxon>Tracheophyta</taxon>
        <taxon>Spermatophyta</taxon>
        <taxon>Magnoliopsida</taxon>
        <taxon>eudicotyledons</taxon>
        <taxon>Gunneridae</taxon>
        <taxon>Pentapetalae</taxon>
        <taxon>asterids</taxon>
        <taxon>campanulids</taxon>
        <taxon>Asterales</taxon>
        <taxon>Asteraceae</taxon>
        <taxon>Cichorioideae</taxon>
        <taxon>Cichorieae</taxon>
        <taxon>Cichoriinae</taxon>
        <taxon>Cichorium</taxon>
    </lineage>
</organism>
<proteinExistence type="predicted"/>
<evidence type="ECO:0000313" key="2">
    <source>
        <dbReference type="Proteomes" id="UP001055811"/>
    </source>
</evidence>
<accession>A0ACB9AHS0</accession>
<reference evidence="2" key="1">
    <citation type="journal article" date="2022" name="Mol. Ecol. Resour.">
        <title>The genomes of chicory, endive, great burdock and yacon provide insights into Asteraceae palaeo-polyploidization history and plant inulin production.</title>
        <authorList>
            <person name="Fan W."/>
            <person name="Wang S."/>
            <person name="Wang H."/>
            <person name="Wang A."/>
            <person name="Jiang F."/>
            <person name="Liu H."/>
            <person name="Zhao H."/>
            <person name="Xu D."/>
            <person name="Zhang Y."/>
        </authorList>
    </citation>
    <scope>NUCLEOTIDE SEQUENCE [LARGE SCALE GENOMIC DNA]</scope>
    <source>
        <strain evidence="2">cv. Punajuju</strain>
    </source>
</reference>
<dbReference type="EMBL" id="CM042015">
    <property type="protein sequence ID" value="KAI3709769.1"/>
    <property type="molecule type" value="Genomic_DNA"/>
</dbReference>
<dbReference type="Proteomes" id="UP001055811">
    <property type="component" value="Linkage Group LG07"/>
</dbReference>
<keyword evidence="2" id="KW-1185">Reference proteome</keyword>
<sequence>MTRLLSSTFRSLKPNSQLPKSPSIKLPPPSPSSSKSNPSPSVAVQSAPSKHPNWSVYLILSTNPPIKTYVGVTTNFCRRLKQHNGELKGGAKASQAGRPWICACIIRGFESKSEACKFEFRWKNITRKMGRKKNSKDEGGLHLLQHRNSALEKVKGSIDCSHLQFDWKQPI</sequence>
<name>A0ACB9AHS0_CICIN</name>